<protein>
    <submittedName>
        <fullName evidence="1">Uncharacterized protein</fullName>
    </submittedName>
</protein>
<sequence length="102" mass="10886">MRRQVCDDRVALMGLGFPVTSFSYPFSSDTPPVRQIVSDCAFNSASATGLIRNPTGCPNCPLAETLLPLDPFRVRAVTSIKADWTLEDLKSLVIQAEGAGGG</sequence>
<proteinExistence type="predicted"/>
<evidence type="ECO:0000313" key="1">
    <source>
        <dbReference type="EMBL" id="MDC0709011.1"/>
    </source>
</evidence>
<organism evidence="1 2">
    <name type="scientific">Stigmatella ashevillensis</name>
    <dbReference type="NCBI Taxonomy" id="2995309"/>
    <lineage>
        <taxon>Bacteria</taxon>
        <taxon>Pseudomonadati</taxon>
        <taxon>Myxococcota</taxon>
        <taxon>Myxococcia</taxon>
        <taxon>Myxococcales</taxon>
        <taxon>Cystobacterineae</taxon>
        <taxon>Archangiaceae</taxon>
        <taxon>Stigmatella</taxon>
    </lineage>
</organism>
<dbReference type="Proteomes" id="UP001221838">
    <property type="component" value="Unassembled WGS sequence"/>
</dbReference>
<dbReference type="RefSeq" id="WP_272137210.1">
    <property type="nucleotide sequence ID" value="NZ_JAQNDM010000002.1"/>
</dbReference>
<reference evidence="1 2" key="1">
    <citation type="submission" date="2022-11" db="EMBL/GenBank/DDBJ databases">
        <title>Minimal conservation of predation-associated metabolite biosynthetic gene clusters underscores biosynthetic potential of Myxococcota including descriptions for ten novel species: Archangium lansinium sp. nov., Myxococcus landrumus sp. nov., Nannocystis bai.</title>
        <authorList>
            <person name="Ahearne A."/>
            <person name="Stevens C."/>
            <person name="Dowd S."/>
        </authorList>
    </citation>
    <scope>NUCLEOTIDE SEQUENCE [LARGE SCALE GENOMIC DNA]</scope>
    <source>
        <strain evidence="1 2">NCWAL01</strain>
    </source>
</reference>
<comment type="caution">
    <text evidence="1">The sequence shown here is derived from an EMBL/GenBank/DDBJ whole genome shotgun (WGS) entry which is preliminary data.</text>
</comment>
<keyword evidence="2" id="KW-1185">Reference proteome</keyword>
<gene>
    <name evidence="1" type="ORF">POL68_11105</name>
</gene>
<dbReference type="EMBL" id="JAQNDM010000002">
    <property type="protein sequence ID" value="MDC0709011.1"/>
    <property type="molecule type" value="Genomic_DNA"/>
</dbReference>
<evidence type="ECO:0000313" key="2">
    <source>
        <dbReference type="Proteomes" id="UP001221838"/>
    </source>
</evidence>
<name>A0ABT5D612_9BACT</name>
<accession>A0ABT5D612</accession>